<protein>
    <recommendedName>
        <fullName evidence="4">Tetratricopeptide repeat protein</fullName>
    </recommendedName>
</protein>
<evidence type="ECO:0000256" key="1">
    <source>
        <dbReference type="SAM" id="Phobius"/>
    </source>
</evidence>
<name>A0A9W8JGE3_9AGAR</name>
<dbReference type="InterPro" id="IPR011990">
    <property type="entry name" value="TPR-like_helical_dom_sf"/>
</dbReference>
<evidence type="ECO:0000313" key="3">
    <source>
        <dbReference type="Proteomes" id="UP001140091"/>
    </source>
</evidence>
<feature type="non-terminal residue" evidence="2">
    <location>
        <position position="486"/>
    </location>
</feature>
<sequence length="486" mass="53354">MTKTEFISPTTTKLDLLTKPSSSVKVAAAVIAVTTIVILMGNLLCCWRSGDDTDPVDQLYREGAAAWVRYLDNGQKQADLAETIGKCDEALDAAQKEHPQRNDILLMLVFALLEQNLDQPSLEKIEACFSELEGWNDLEKARKADAHAIAAKLAAEYHGLYNKAPSDSDLERCLSSYTRVRKYSDKPEDRTSANLVIVSLYQQGGQLEEAMGAIESAKSACPPDRPDLLSSICMIKFALHQDMYGSTGSSEELEKAIAEGEAVFQFDILPTQRATILAGVAQCICALSEAQPSEASVEGRIRDAIKYAREAVELNEEEGSRIQASIALANALASRRIEPSVQELDEAICLYRKAQAFESDPELLASLAGAILQSAVKLYEEALLASSDDRWNSRIANNIAYIYVEKANNTNDEADYENARENYVKAANYLEAVETGSDPGDANDIGYYRKQAEAVTETIARLKDGAKVQGGDLARNNNRRLEGRFR</sequence>
<dbReference type="Gene3D" id="1.25.40.10">
    <property type="entry name" value="Tetratricopeptide repeat domain"/>
    <property type="match status" value="1"/>
</dbReference>
<evidence type="ECO:0000313" key="2">
    <source>
        <dbReference type="EMBL" id="KAJ2934200.1"/>
    </source>
</evidence>
<organism evidence="2 3">
    <name type="scientific">Candolleomyces eurysporus</name>
    <dbReference type="NCBI Taxonomy" id="2828524"/>
    <lineage>
        <taxon>Eukaryota</taxon>
        <taxon>Fungi</taxon>
        <taxon>Dikarya</taxon>
        <taxon>Basidiomycota</taxon>
        <taxon>Agaricomycotina</taxon>
        <taxon>Agaricomycetes</taxon>
        <taxon>Agaricomycetidae</taxon>
        <taxon>Agaricales</taxon>
        <taxon>Agaricineae</taxon>
        <taxon>Psathyrellaceae</taxon>
        <taxon>Candolleomyces</taxon>
    </lineage>
</organism>
<keyword evidence="1" id="KW-1133">Transmembrane helix</keyword>
<gene>
    <name evidence="2" type="ORF">H1R20_g2938</name>
</gene>
<comment type="caution">
    <text evidence="2">The sequence shown here is derived from an EMBL/GenBank/DDBJ whole genome shotgun (WGS) entry which is preliminary data.</text>
</comment>
<dbReference type="EMBL" id="JANBPK010000725">
    <property type="protein sequence ID" value="KAJ2934200.1"/>
    <property type="molecule type" value="Genomic_DNA"/>
</dbReference>
<reference evidence="2" key="1">
    <citation type="submission" date="2022-06" db="EMBL/GenBank/DDBJ databases">
        <title>Genome Sequence of Candolleomyces eurysporus.</title>
        <authorList>
            <person name="Buettner E."/>
        </authorList>
    </citation>
    <scope>NUCLEOTIDE SEQUENCE</scope>
    <source>
        <strain evidence="2">VTCC 930004</strain>
    </source>
</reference>
<dbReference type="SUPFAM" id="SSF81901">
    <property type="entry name" value="HCP-like"/>
    <property type="match status" value="1"/>
</dbReference>
<dbReference type="Proteomes" id="UP001140091">
    <property type="component" value="Unassembled WGS sequence"/>
</dbReference>
<accession>A0A9W8JGE3</accession>
<dbReference type="AlphaFoldDB" id="A0A9W8JGE3"/>
<evidence type="ECO:0008006" key="4">
    <source>
        <dbReference type="Google" id="ProtNLM"/>
    </source>
</evidence>
<proteinExistence type="predicted"/>
<keyword evidence="1" id="KW-0812">Transmembrane</keyword>
<keyword evidence="3" id="KW-1185">Reference proteome</keyword>
<keyword evidence="1" id="KW-0472">Membrane</keyword>
<feature type="transmembrane region" description="Helical" evidence="1">
    <location>
        <begin position="26"/>
        <end position="44"/>
    </location>
</feature>
<dbReference type="OrthoDB" id="2956426at2759"/>